<gene>
    <name evidence="2" type="ORF">BXY58_2423</name>
</gene>
<accession>A0A420D7X5</accession>
<evidence type="ECO:0000313" key="2">
    <source>
        <dbReference type="EMBL" id="RKE86607.1"/>
    </source>
</evidence>
<evidence type="ECO:0000313" key="3">
    <source>
        <dbReference type="Proteomes" id="UP000285906"/>
    </source>
</evidence>
<proteinExistence type="predicted"/>
<dbReference type="Proteomes" id="UP000285906">
    <property type="component" value="Unassembled WGS sequence"/>
</dbReference>
<dbReference type="OrthoDB" id="1453305at2"/>
<name>A0A420D7X5_9FLAO</name>
<feature type="transmembrane region" description="Helical" evidence="1">
    <location>
        <begin position="80"/>
        <end position="96"/>
    </location>
</feature>
<feature type="transmembrane region" description="Helical" evidence="1">
    <location>
        <begin position="7"/>
        <end position="25"/>
    </location>
</feature>
<comment type="caution">
    <text evidence="2">The sequence shown here is derived from an EMBL/GenBank/DDBJ whole genome shotgun (WGS) entry which is preliminary data.</text>
</comment>
<dbReference type="RefSeq" id="WP_120214028.1">
    <property type="nucleotide sequence ID" value="NZ_BMCW01000006.1"/>
</dbReference>
<dbReference type="EMBL" id="RAQH01000007">
    <property type="protein sequence ID" value="RKE86607.1"/>
    <property type="molecule type" value="Genomic_DNA"/>
</dbReference>
<organism evidence="2 3">
    <name type="scientific">Epilithonimonas arachidiradicis</name>
    <dbReference type="NCBI Taxonomy" id="1617282"/>
    <lineage>
        <taxon>Bacteria</taxon>
        <taxon>Pseudomonadati</taxon>
        <taxon>Bacteroidota</taxon>
        <taxon>Flavobacteriia</taxon>
        <taxon>Flavobacteriales</taxon>
        <taxon>Weeksellaceae</taxon>
        <taxon>Chryseobacterium group</taxon>
        <taxon>Epilithonimonas</taxon>
    </lineage>
</organism>
<keyword evidence="1" id="KW-1133">Transmembrane helix</keyword>
<dbReference type="AlphaFoldDB" id="A0A420D7X5"/>
<keyword evidence="1" id="KW-0472">Membrane</keyword>
<evidence type="ECO:0000256" key="1">
    <source>
        <dbReference type="SAM" id="Phobius"/>
    </source>
</evidence>
<sequence>MKIIRRLIFIGLMVLLGWIFVINLYEIDIVPVKNKAYQREQIMEIEESNSIFELKKIAKSKVLVIHKIHKSNHEKSTKELYLLFAVITMILFLYITPKPSKTHNS</sequence>
<keyword evidence="1" id="KW-0812">Transmembrane</keyword>
<protein>
    <submittedName>
        <fullName evidence="2">Uncharacterized protein</fullName>
    </submittedName>
</protein>
<reference evidence="2 3" key="1">
    <citation type="submission" date="2018-09" db="EMBL/GenBank/DDBJ databases">
        <title>Genomic Encyclopedia of Archaeal and Bacterial Type Strains, Phase II (KMG-II): from individual species to whole genera.</title>
        <authorList>
            <person name="Goeker M."/>
        </authorList>
    </citation>
    <scope>NUCLEOTIDE SEQUENCE [LARGE SCALE GENOMIC DNA]</scope>
    <source>
        <strain evidence="2 3">DSM 27620</strain>
    </source>
</reference>